<dbReference type="EMBL" id="FODH01000001">
    <property type="protein sequence ID" value="SEN34490.1"/>
    <property type="molecule type" value="Genomic_DNA"/>
</dbReference>
<evidence type="ECO:0000313" key="4">
    <source>
        <dbReference type="Proteomes" id="UP000683429"/>
    </source>
</evidence>
<dbReference type="InterPro" id="IPR011004">
    <property type="entry name" value="Trimer_LpxA-like_sf"/>
</dbReference>
<gene>
    <name evidence="1" type="ORF">KP014_18675</name>
    <name evidence="2" type="ORF">SAMN04487895_101224</name>
</gene>
<dbReference type="PANTHER" id="PTHR13061">
    <property type="entry name" value="DYNACTIN SUBUNIT P25"/>
    <property type="match status" value="1"/>
</dbReference>
<accession>A0A1H8FSF6</accession>
<name>A0A1H8FSF6_9BACL</name>
<dbReference type="PANTHER" id="PTHR13061:SF29">
    <property type="entry name" value="GAMMA CARBONIC ANHYDRASE-LIKE 1, MITOCHONDRIAL-RELATED"/>
    <property type="match status" value="1"/>
</dbReference>
<dbReference type="SUPFAM" id="SSF51161">
    <property type="entry name" value="Trimeric LpxA-like enzymes"/>
    <property type="match status" value="1"/>
</dbReference>
<dbReference type="InterPro" id="IPR001451">
    <property type="entry name" value="Hexapep"/>
</dbReference>
<evidence type="ECO:0000313" key="2">
    <source>
        <dbReference type="EMBL" id="SEN34490.1"/>
    </source>
</evidence>
<dbReference type="AlphaFoldDB" id="A0A1H8FSF6"/>
<dbReference type="Gene3D" id="2.160.10.10">
    <property type="entry name" value="Hexapeptide repeat proteins"/>
    <property type="match status" value="1"/>
</dbReference>
<sequence length="176" mass="19072">MNIYEFNGIYPKIADGVFIAPTATIIGDVVIEEGSSIWFGAVLRGDAGSIRIGKNNSIQDNCVVHMTDSGTFIGDNNTIGHGSILHNCTIGNNNVIGMNAVVLDGAVIQNENVIAAGSVITGNTRIEDRQLFTGSPGQFKKELSGSSLWWVQESSNVYLKLVEQYDSRYKYHSSLK</sequence>
<protein>
    <submittedName>
        <fullName evidence="2">Carbonic anhydrase or acetyltransferase, isoleucine patch superfamily</fullName>
    </submittedName>
    <submittedName>
        <fullName evidence="1">Gamma carbonic anhydrase family protein</fullName>
    </submittedName>
</protein>
<dbReference type="InterPro" id="IPR050484">
    <property type="entry name" value="Transf_Hexapept/Carb_Anhydrase"/>
</dbReference>
<reference evidence="2 3" key="1">
    <citation type="submission" date="2016-10" db="EMBL/GenBank/DDBJ databases">
        <authorList>
            <person name="de Groot N.N."/>
        </authorList>
    </citation>
    <scope>NUCLEOTIDE SEQUENCE [LARGE SCALE GENOMIC DNA]</scope>
    <source>
        <strain evidence="2 3">CGMCC 1.10238</strain>
    </source>
</reference>
<proteinExistence type="predicted"/>
<reference evidence="1 4" key="2">
    <citation type="submission" date="2021-06" db="EMBL/GenBank/DDBJ databases">
        <title>Whole genome sequence of Paenibacillus sophorae DSM23020 for comparative genomics.</title>
        <authorList>
            <person name="Kim M.-J."/>
            <person name="Lee G."/>
            <person name="Shin J.-H."/>
        </authorList>
    </citation>
    <scope>NUCLEOTIDE SEQUENCE [LARGE SCALE GENOMIC DNA]</scope>
    <source>
        <strain evidence="1 4">DSM 23020</strain>
    </source>
</reference>
<evidence type="ECO:0000313" key="3">
    <source>
        <dbReference type="Proteomes" id="UP000198809"/>
    </source>
</evidence>
<dbReference type="InterPro" id="IPR047324">
    <property type="entry name" value="LbH_gamma_CA-like"/>
</dbReference>
<dbReference type="RefSeq" id="WP_025335143.1">
    <property type="nucleotide sequence ID" value="NZ_CP076607.1"/>
</dbReference>
<dbReference type="STRING" id="1333845.SAMN04487895_101224"/>
<dbReference type="Proteomes" id="UP000683429">
    <property type="component" value="Chromosome"/>
</dbReference>
<dbReference type="Proteomes" id="UP000198809">
    <property type="component" value="Unassembled WGS sequence"/>
</dbReference>
<evidence type="ECO:0000313" key="1">
    <source>
        <dbReference type="EMBL" id="QWU13961.1"/>
    </source>
</evidence>
<dbReference type="EMBL" id="CP076607">
    <property type="protein sequence ID" value="QWU13961.1"/>
    <property type="molecule type" value="Genomic_DNA"/>
</dbReference>
<organism evidence="2 3">
    <name type="scientific">Paenibacillus sophorae</name>
    <dbReference type="NCBI Taxonomy" id="1333845"/>
    <lineage>
        <taxon>Bacteria</taxon>
        <taxon>Bacillati</taxon>
        <taxon>Bacillota</taxon>
        <taxon>Bacilli</taxon>
        <taxon>Bacillales</taxon>
        <taxon>Paenibacillaceae</taxon>
        <taxon>Paenibacillus</taxon>
    </lineage>
</organism>
<keyword evidence="4" id="KW-1185">Reference proteome</keyword>
<dbReference type="CDD" id="cd04645">
    <property type="entry name" value="LbH_gamma_CA_like"/>
    <property type="match status" value="1"/>
</dbReference>
<keyword evidence="2" id="KW-0808">Transferase</keyword>
<dbReference type="OrthoDB" id="9803036at2"/>
<dbReference type="Pfam" id="PF00132">
    <property type="entry name" value="Hexapep"/>
    <property type="match status" value="2"/>
</dbReference>
<dbReference type="GO" id="GO:0016740">
    <property type="term" value="F:transferase activity"/>
    <property type="evidence" value="ECO:0007669"/>
    <property type="project" value="UniProtKB-KW"/>
</dbReference>